<reference evidence="1" key="1">
    <citation type="submission" date="2019-08" db="EMBL/GenBank/DDBJ databases">
        <authorList>
            <person name="Kucharzyk K."/>
            <person name="Murdoch R.W."/>
            <person name="Higgins S."/>
            <person name="Loffler F."/>
        </authorList>
    </citation>
    <scope>NUCLEOTIDE SEQUENCE</scope>
</reference>
<comment type="caution">
    <text evidence="1">The sequence shown here is derived from an EMBL/GenBank/DDBJ whole genome shotgun (WGS) entry which is preliminary data.</text>
</comment>
<evidence type="ECO:0000313" key="1">
    <source>
        <dbReference type="EMBL" id="MPM29752.1"/>
    </source>
</evidence>
<organism evidence="1">
    <name type="scientific">bioreactor metagenome</name>
    <dbReference type="NCBI Taxonomy" id="1076179"/>
    <lineage>
        <taxon>unclassified sequences</taxon>
        <taxon>metagenomes</taxon>
        <taxon>ecological metagenomes</taxon>
    </lineage>
</organism>
<dbReference type="EMBL" id="VSSQ01005598">
    <property type="protein sequence ID" value="MPM29752.1"/>
    <property type="molecule type" value="Genomic_DNA"/>
</dbReference>
<proteinExistence type="predicted"/>
<name>A0A644YMA2_9ZZZZ</name>
<sequence>MYSAIETAASFADAIAIHFVISAAVCVSPTSRNTCEPPIDAACSLTVTLSSHFIFPSLTASYIKRSVITFVTLAGGSFSSEFCSYKTVPVDASIKIALFVLKPKSEMLSY</sequence>
<dbReference type="AlphaFoldDB" id="A0A644YMA2"/>
<accession>A0A644YMA2</accession>
<protein>
    <submittedName>
        <fullName evidence="1">Uncharacterized protein</fullName>
    </submittedName>
</protein>
<gene>
    <name evidence="1" type="ORF">SDC9_76293</name>
</gene>